<protein>
    <submittedName>
        <fullName evidence="2">Hypothetical_protein</fullName>
    </submittedName>
</protein>
<gene>
    <name evidence="1" type="ORF">HINF_LOCUS557</name>
    <name evidence="2" type="ORF">HINF_LOCUS63209</name>
</gene>
<reference evidence="2 3" key="2">
    <citation type="submission" date="2024-07" db="EMBL/GenBank/DDBJ databases">
        <authorList>
            <person name="Akdeniz Z."/>
        </authorList>
    </citation>
    <scope>NUCLEOTIDE SEQUENCE [LARGE SCALE GENOMIC DNA]</scope>
</reference>
<evidence type="ECO:0000313" key="2">
    <source>
        <dbReference type="EMBL" id="CAL6086528.1"/>
    </source>
</evidence>
<evidence type="ECO:0000313" key="1">
    <source>
        <dbReference type="EMBL" id="CAI9912912.1"/>
    </source>
</evidence>
<sequence>MITAFQLNSPCREEDLNLKCKISCRFVSHCTICRLCSTQLNLSQTRPPNWQQLVKWCGKKLDSIGFSTVPKTIEMSFNRTLLELTALNKYDDMFPALKTYGQSFMLSTQMLLALTEFAPSAMLAS</sequence>
<comment type="caution">
    <text evidence="1">The sequence shown here is derived from an EMBL/GenBank/DDBJ whole genome shotgun (WGS) entry which is preliminary data.</text>
</comment>
<organism evidence="1">
    <name type="scientific">Hexamita inflata</name>
    <dbReference type="NCBI Taxonomy" id="28002"/>
    <lineage>
        <taxon>Eukaryota</taxon>
        <taxon>Metamonada</taxon>
        <taxon>Diplomonadida</taxon>
        <taxon>Hexamitidae</taxon>
        <taxon>Hexamitinae</taxon>
        <taxon>Hexamita</taxon>
    </lineage>
</organism>
<dbReference type="EMBL" id="CAXDID020000393">
    <property type="protein sequence ID" value="CAL6086528.1"/>
    <property type="molecule type" value="Genomic_DNA"/>
</dbReference>
<dbReference type="AlphaFoldDB" id="A0AA86TCX1"/>
<dbReference type="Proteomes" id="UP001642409">
    <property type="component" value="Unassembled WGS sequence"/>
</dbReference>
<evidence type="ECO:0000313" key="3">
    <source>
        <dbReference type="Proteomes" id="UP001642409"/>
    </source>
</evidence>
<accession>A0AA86TCX1</accession>
<proteinExistence type="predicted"/>
<name>A0AA86TCX1_9EUKA</name>
<reference evidence="1" key="1">
    <citation type="submission" date="2023-06" db="EMBL/GenBank/DDBJ databases">
        <authorList>
            <person name="Kurt Z."/>
        </authorList>
    </citation>
    <scope>NUCLEOTIDE SEQUENCE</scope>
</reference>
<dbReference type="EMBL" id="CATOUU010000008">
    <property type="protein sequence ID" value="CAI9912912.1"/>
    <property type="molecule type" value="Genomic_DNA"/>
</dbReference>
<keyword evidence="3" id="KW-1185">Reference proteome</keyword>